<keyword evidence="3" id="KW-1185">Reference proteome</keyword>
<evidence type="ECO:0000313" key="2">
    <source>
        <dbReference type="EMBL" id="EXJ94176.1"/>
    </source>
</evidence>
<comment type="caution">
    <text evidence="2">The sequence shown here is derived from an EMBL/GenBank/DDBJ whole genome shotgun (WGS) entry which is preliminary data.</text>
</comment>
<dbReference type="Proteomes" id="UP000019484">
    <property type="component" value="Unassembled WGS sequence"/>
</dbReference>
<evidence type="ECO:0000313" key="3">
    <source>
        <dbReference type="Proteomes" id="UP000019484"/>
    </source>
</evidence>
<dbReference type="EMBL" id="AMWN01000002">
    <property type="protein sequence ID" value="EXJ94176.1"/>
    <property type="molecule type" value="Genomic_DNA"/>
</dbReference>
<protein>
    <submittedName>
        <fullName evidence="2">Uncharacterized protein</fullName>
    </submittedName>
</protein>
<dbReference type="eggNOG" id="ENOG502RFSA">
    <property type="taxonomic scope" value="Eukaryota"/>
</dbReference>
<name>W9YY16_9EURO</name>
<accession>W9YY16</accession>
<reference evidence="2 3" key="1">
    <citation type="submission" date="2013-03" db="EMBL/GenBank/DDBJ databases">
        <title>The Genome Sequence of Capronia coronata CBS 617.96.</title>
        <authorList>
            <consortium name="The Broad Institute Genomics Platform"/>
            <person name="Cuomo C."/>
            <person name="de Hoog S."/>
            <person name="Gorbushina A."/>
            <person name="Walker B."/>
            <person name="Young S.K."/>
            <person name="Zeng Q."/>
            <person name="Gargeya S."/>
            <person name="Fitzgerald M."/>
            <person name="Haas B."/>
            <person name="Abouelleil A."/>
            <person name="Allen A.W."/>
            <person name="Alvarado L."/>
            <person name="Arachchi H.M."/>
            <person name="Berlin A.M."/>
            <person name="Chapman S.B."/>
            <person name="Gainer-Dewar J."/>
            <person name="Goldberg J."/>
            <person name="Griggs A."/>
            <person name="Gujja S."/>
            <person name="Hansen M."/>
            <person name="Howarth C."/>
            <person name="Imamovic A."/>
            <person name="Ireland A."/>
            <person name="Larimer J."/>
            <person name="McCowan C."/>
            <person name="Murphy C."/>
            <person name="Pearson M."/>
            <person name="Poon T.W."/>
            <person name="Priest M."/>
            <person name="Roberts A."/>
            <person name="Saif S."/>
            <person name="Shea T."/>
            <person name="Sisk P."/>
            <person name="Sykes S."/>
            <person name="Wortman J."/>
            <person name="Nusbaum C."/>
            <person name="Birren B."/>
        </authorList>
    </citation>
    <scope>NUCLEOTIDE SEQUENCE [LARGE SCALE GENOMIC DNA]</scope>
    <source>
        <strain evidence="2 3">CBS 617.96</strain>
    </source>
</reference>
<feature type="region of interest" description="Disordered" evidence="1">
    <location>
        <begin position="72"/>
        <end position="275"/>
    </location>
</feature>
<proteinExistence type="predicted"/>
<evidence type="ECO:0000256" key="1">
    <source>
        <dbReference type="SAM" id="MobiDB-lite"/>
    </source>
</evidence>
<dbReference type="OrthoDB" id="4161640at2759"/>
<dbReference type="RefSeq" id="XP_007721670.1">
    <property type="nucleotide sequence ID" value="XM_007723480.1"/>
</dbReference>
<sequence length="275" mass="30249">MYCTAKQDFATRSNTNISPEALLPAAKFLRDTAENTIQYLKDKRIDPTMETDLHATYNMAKATVVSLTGGKKRKFDSINPEDTKDAPRGPSTGVDNSIVAERNPTTRRLPGSSSGSGGPVNTSSAAAYSARGSDPASDNRMGLIRGGYARSSSDYDRHSHNEAAERSYDQAVYARPREVDSYRPSRQRSVSPRQRRRGAAGGSPSERQDRLEAARMKSIADRARPAHLPPIPLPPASPRGRGHSGIPFGYSRAVDSYQPDKEDNHKDHPYRDRHL</sequence>
<feature type="compositionally biased region" description="Pro residues" evidence="1">
    <location>
        <begin position="227"/>
        <end position="237"/>
    </location>
</feature>
<dbReference type="HOGENOM" id="CLU_1011936_0_0_1"/>
<feature type="compositionally biased region" description="Basic and acidic residues" evidence="1">
    <location>
        <begin position="153"/>
        <end position="168"/>
    </location>
</feature>
<dbReference type="GeneID" id="19157469"/>
<dbReference type="AlphaFoldDB" id="W9YY16"/>
<gene>
    <name evidence="2" type="ORF">A1O1_02569</name>
</gene>
<feature type="compositionally biased region" description="Basic and acidic residues" evidence="1">
    <location>
        <begin position="206"/>
        <end position="224"/>
    </location>
</feature>
<organism evidence="2 3">
    <name type="scientific">Capronia coronata CBS 617.96</name>
    <dbReference type="NCBI Taxonomy" id="1182541"/>
    <lineage>
        <taxon>Eukaryota</taxon>
        <taxon>Fungi</taxon>
        <taxon>Dikarya</taxon>
        <taxon>Ascomycota</taxon>
        <taxon>Pezizomycotina</taxon>
        <taxon>Eurotiomycetes</taxon>
        <taxon>Chaetothyriomycetidae</taxon>
        <taxon>Chaetothyriales</taxon>
        <taxon>Herpotrichiellaceae</taxon>
        <taxon>Capronia</taxon>
    </lineage>
</organism>
<feature type="compositionally biased region" description="Basic and acidic residues" evidence="1">
    <location>
        <begin position="258"/>
        <end position="275"/>
    </location>
</feature>